<sequence>MDTIACLIVHLHYPHKNGVDQSLYFIVLPVHEKLIDTISVFCHFFWDKISNRGSEKTEN</sequence>
<proteinExistence type="predicted"/>
<accession>A0A1I0X3S2</accession>
<keyword evidence="2" id="KW-1185">Reference proteome</keyword>
<dbReference type="Proteomes" id="UP000198642">
    <property type="component" value="Unassembled WGS sequence"/>
</dbReference>
<dbReference type="AlphaFoldDB" id="A0A1I0X3S2"/>
<evidence type="ECO:0000313" key="1">
    <source>
        <dbReference type="EMBL" id="SFA95504.1"/>
    </source>
</evidence>
<reference evidence="1 2" key="1">
    <citation type="submission" date="2016-10" db="EMBL/GenBank/DDBJ databases">
        <authorList>
            <person name="de Groot N.N."/>
        </authorList>
    </citation>
    <scope>NUCLEOTIDE SEQUENCE [LARGE SCALE GENOMIC DNA]</scope>
    <source>
        <strain evidence="1 2">CGMCC 1.3702</strain>
    </source>
</reference>
<dbReference type="EMBL" id="FOJW01000004">
    <property type="protein sequence ID" value="SFA95504.1"/>
    <property type="molecule type" value="Genomic_DNA"/>
</dbReference>
<protein>
    <submittedName>
        <fullName evidence="1">Uncharacterized protein</fullName>
    </submittedName>
</protein>
<evidence type="ECO:0000313" key="2">
    <source>
        <dbReference type="Proteomes" id="UP000198642"/>
    </source>
</evidence>
<gene>
    <name evidence="1" type="ORF">SAMN04488072_104127</name>
</gene>
<organism evidence="1 2">
    <name type="scientific">Lentibacillus halodurans</name>
    <dbReference type="NCBI Taxonomy" id="237679"/>
    <lineage>
        <taxon>Bacteria</taxon>
        <taxon>Bacillati</taxon>
        <taxon>Bacillota</taxon>
        <taxon>Bacilli</taxon>
        <taxon>Bacillales</taxon>
        <taxon>Bacillaceae</taxon>
        <taxon>Lentibacillus</taxon>
    </lineage>
</organism>
<name>A0A1I0X3S2_9BACI</name>
<dbReference type="STRING" id="237679.SAMN04488072_104127"/>